<dbReference type="SUPFAM" id="SSF50677">
    <property type="entry name" value="ValRS/IleRS/LeuRS editing domain"/>
    <property type="match status" value="1"/>
</dbReference>
<evidence type="ECO:0000256" key="3">
    <source>
        <dbReference type="ARBA" id="ARBA00022490"/>
    </source>
</evidence>
<comment type="domain">
    <text evidence="12">The C-terminal coiled-coil domain is crucial for aminoacylation activity.</text>
</comment>
<dbReference type="AlphaFoldDB" id="A0AAP4BA75"/>
<comment type="caution">
    <text evidence="16">The sequence shown here is derived from an EMBL/GenBank/DDBJ whole genome shotgun (WGS) entry which is preliminary data.</text>
</comment>
<dbReference type="PANTHER" id="PTHR11946:SF93">
    <property type="entry name" value="VALINE--TRNA LIGASE, CHLOROPLASTIC_MITOCHONDRIAL 2"/>
    <property type="match status" value="1"/>
</dbReference>
<dbReference type="PRINTS" id="PR00986">
    <property type="entry name" value="TRNASYNTHVAL"/>
</dbReference>
<dbReference type="InterPro" id="IPR001412">
    <property type="entry name" value="aa-tRNA-synth_I_CS"/>
</dbReference>
<dbReference type="PANTHER" id="PTHR11946">
    <property type="entry name" value="VALYL-TRNA SYNTHETASES"/>
    <property type="match status" value="1"/>
</dbReference>
<dbReference type="InterPro" id="IPR037118">
    <property type="entry name" value="Val-tRNA_synth_C_sf"/>
</dbReference>
<sequence>MSRELEKTYNPQDIEERLYQKWLDKKYFHAEVDRDRKPFTIVMPPPNITGQLHMGHALDNTMQDILIRYKRMQGYSALWQPGTDHAAIATEVKVIDKLRSEGINKEDLTREEFLKYAWEWKEEYGGRIVKQLKKLGSSADWDRERFTMDEGCSDAVLEVFIRLYEKGYIYKGSRIINWCPECKTSISDAEVVHEEQAGHFWHINYPVKGEPGRFVEIATTRPETMLGDTAVAVHPDDERYQDLVGKMLILPIVNREIPVVADEYVDKEFGTGCVKITPAHDPNDFEVGKRHNLEEINILNDDATINANGGKYEGMDRYEARKAIVKELDDMGLLVKIEDHSHNVGTHDRCKTTIEPMVKQQWFVKMDEMAKPAIEALKSGRLKFVPESFGKTYLHWLENIRDWCISRQLWWGHRIPAYYCQECGEMVVAREMPEKCPKCGWTHMVQDEDTLDTWFSSALWPFSTLGWPEKTPEMDYFYPTDVLVTGYDIIFFWVIRMVFSGLEQTGKEPFHTVLIHGLVRDSQGRKMSKSLGNGIDPLEVVDKYGADALRMTLITGNAPGNDMRFYWERVEASRNFANKVWNASRFIMMNIEKAPVHQVSLEELTGADKWILSKVNTLAKDVTENLDKYELGIALQKVYDFIWEEFCDWYIEMVKPRLYNDADETKAAALWTLKTVLIQSLKLLHPYMPFITEEIFCNLQDEEESIMISRWPEYKEEWSFAEDETAVETIKEAVRSIRNVRTSMNVPPSKKAKVFVVSEDAAVREIFENGRVFFATLASASEVLVQADKSGISEDAVSAVTARAVIYMPFAELVDIDKEIDRLEKEEAKLEKELARSRGMLGNEKFVSRAPEAKIQEEKAKLEKYEQMMAQVKERLNQLKK</sequence>
<dbReference type="FunFam" id="3.40.50.620:FF:000032">
    <property type="entry name" value="Valine--tRNA ligase"/>
    <property type="match status" value="1"/>
</dbReference>
<dbReference type="NCBIfam" id="NF004349">
    <property type="entry name" value="PRK05729.1"/>
    <property type="match status" value="1"/>
</dbReference>
<comment type="function">
    <text evidence="12">Catalyzes the attachment of valine to tRNA(Val). As ValRS can inadvertently accommodate and process structurally similar amino acids such as threonine, to avoid such errors, it has a 'posttransfer' editing activity that hydrolyzes mischarged Thr-tRNA(Val) in a tRNA-dependent manner.</text>
</comment>
<dbReference type="Proteomes" id="UP001300383">
    <property type="component" value="Unassembled WGS sequence"/>
</dbReference>
<protein>
    <recommendedName>
        <fullName evidence="12">Valine--tRNA ligase</fullName>
        <ecNumber evidence="12">6.1.1.9</ecNumber>
    </recommendedName>
    <alternativeName>
        <fullName evidence="12">Valyl-tRNA synthetase</fullName>
        <shortName evidence="12">ValRS</shortName>
    </alternativeName>
</protein>
<dbReference type="SUPFAM" id="SSF47323">
    <property type="entry name" value="Anticodon-binding domain of a subclass of class I aminoacyl-tRNA synthetases"/>
    <property type="match status" value="1"/>
</dbReference>
<dbReference type="GO" id="GO:0002161">
    <property type="term" value="F:aminoacyl-tRNA deacylase activity"/>
    <property type="evidence" value="ECO:0007669"/>
    <property type="project" value="InterPro"/>
</dbReference>
<dbReference type="FunFam" id="1.10.730.10:FF:000014">
    <property type="entry name" value="Valine--tRNA ligase"/>
    <property type="match status" value="1"/>
</dbReference>
<dbReference type="GO" id="GO:0006438">
    <property type="term" value="P:valyl-tRNA aminoacylation"/>
    <property type="evidence" value="ECO:0007669"/>
    <property type="project" value="UniProtKB-UniRule"/>
</dbReference>
<keyword evidence="6 12" id="KW-0067">ATP-binding</keyword>
<keyword evidence="3 12" id="KW-0963">Cytoplasm</keyword>
<feature type="short sequence motif" description="'HIGH' region" evidence="12">
    <location>
        <begin position="46"/>
        <end position="56"/>
    </location>
</feature>
<keyword evidence="9 12" id="KW-0030">Aminoacyl-tRNA synthetase</keyword>
<evidence type="ECO:0000256" key="5">
    <source>
        <dbReference type="ARBA" id="ARBA00022741"/>
    </source>
</evidence>
<dbReference type="Gene3D" id="3.40.50.620">
    <property type="entry name" value="HUPs"/>
    <property type="match status" value="2"/>
</dbReference>
<dbReference type="CDD" id="cd00817">
    <property type="entry name" value="ValRS_core"/>
    <property type="match status" value="1"/>
</dbReference>
<dbReference type="Gene3D" id="1.10.287.380">
    <property type="entry name" value="Valyl-tRNA synthetase, C-terminal domain"/>
    <property type="match status" value="1"/>
</dbReference>
<dbReference type="Gene3D" id="1.10.730.10">
    <property type="entry name" value="Isoleucyl-tRNA Synthetase, Domain 1"/>
    <property type="match status" value="1"/>
</dbReference>
<comment type="catalytic activity">
    <reaction evidence="10 12">
        <text>tRNA(Val) + L-valine + ATP = L-valyl-tRNA(Val) + AMP + diphosphate</text>
        <dbReference type="Rhea" id="RHEA:10704"/>
        <dbReference type="Rhea" id="RHEA-COMP:9672"/>
        <dbReference type="Rhea" id="RHEA-COMP:9708"/>
        <dbReference type="ChEBI" id="CHEBI:30616"/>
        <dbReference type="ChEBI" id="CHEBI:33019"/>
        <dbReference type="ChEBI" id="CHEBI:57762"/>
        <dbReference type="ChEBI" id="CHEBI:78442"/>
        <dbReference type="ChEBI" id="CHEBI:78537"/>
        <dbReference type="ChEBI" id="CHEBI:456215"/>
        <dbReference type="EC" id="6.1.1.9"/>
    </reaction>
</comment>
<accession>A0AAP4BA75</accession>
<dbReference type="FunFam" id="3.40.50.620:FF:000098">
    <property type="entry name" value="Valine--tRNA ligase"/>
    <property type="match status" value="1"/>
</dbReference>
<dbReference type="InterPro" id="IPR009008">
    <property type="entry name" value="Val/Leu/Ile-tRNA-synth_edit"/>
</dbReference>
<evidence type="ECO:0000256" key="8">
    <source>
        <dbReference type="ARBA" id="ARBA00023054"/>
    </source>
</evidence>
<keyword evidence="4 12" id="KW-0436">Ligase</keyword>
<evidence type="ECO:0000256" key="2">
    <source>
        <dbReference type="ARBA" id="ARBA00011245"/>
    </source>
</evidence>
<keyword evidence="17" id="KW-1185">Reference proteome</keyword>
<feature type="domain" description="Methionyl/Valyl/Leucyl/Isoleucyl-tRNA synthetase anticodon-binding" evidence="14">
    <location>
        <begin position="608"/>
        <end position="755"/>
    </location>
</feature>
<name>A0AAP4BA75_9FIRM</name>
<evidence type="ECO:0000256" key="1">
    <source>
        <dbReference type="ARBA" id="ARBA00004496"/>
    </source>
</evidence>
<evidence type="ECO:0000259" key="15">
    <source>
        <dbReference type="Pfam" id="PF10458"/>
    </source>
</evidence>
<dbReference type="InterPro" id="IPR019499">
    <property type="entry name" value="Val-tRNA_synth_tRNA-bd"/>
</dbReference>
<reference evidence="16 17" key="1">
    <citation type="submission" date="2023-05" db="EMBL/GenBank/DDBJ databases">
        <title>[ruminococcus] sp. nov., isolated from a pig farm feces dump.</title>
        <authorList>
            <person name="Chang Y.-H."/>
        </authorList>
    </citation>
    <scope>NUCLEOTIDE SEQUENCE [LARGE SCALE GENOMIC DNA]</scope>
    <source>
        <strain evidence="16 17">YH-rum2234</strain>
    </source>
</reference>
<dbReference type="RefSeq" id="WP_283230046.1">
    <property type="nucleotide sequence ID" value="NZ_JASGBQ010000003.1"/>
</dbReference>
<dbReference type="GO" id="GO:0004832">
    <property type="term" value="F:valine-tRNA ligase activity"/>
    <property type="evidence" value="ECO:0007669"/>
    <property type="project" value="UniProtKB-UniRule"/>
</dbReference>
<dbReference type="Pfam" id="PF00133">
    <property type="entry name" value="tRNA-synt_1"/>
    <property type="match status" value="1"/>
</dbReference>
<gene>
    <name evidence="12" type="primary">valS</name>
    <name evidence="16" type="ORF">QJ036_03470</name>
</gene>
<feature type="domain" description="Aminoacyl-tRNA synthetase class Ia" evidence="13">
    <location>
        <begin position="18"/>
        <end position="564"/>
    </location>
</feature>
<dbReference type="SUPFAM" id="SSF46589">
    <property type="entry name" value="tRNA-binding arm"/>
    <property type="match status" value="1"/>
</dbReference>
<evidence type="ECO:0000256" key="4">
    <source>
        <dbReference type="ARBA" id="ARBA00022598"/>
    </source>
</evidence>
<dbReference type="FunFam" id="1.10.287.380:FF:000001">
    <property type="entry name" value="Valine--tRNA ligase"/>
    <property type="match status" value="1"/>
</dbReference>
<dbReference type="PROSITE" id="PS00178">
    <property type="entry name" value="AA_TRNA_LIGASE_I"/>
    <property type="match status" value="1"/>
</dbReference>
<dbReference type="InterPro" id="IPR010978">
    <property type="entry name" value="tRNA-bd_arm"/>
</dbReference>
<evidence type="ECO:0000313" key="16">
    <source>
        <dbReference type="EMBL" id="MDI9241538.1"/>
    </source>
</evidence>
<dbReference type="Gene3D" id="3.90.740.10">
    <property type="entry name" value="Valyl/Leucyl/Isoleucyl-tRNA synthetase, editing domain"/>
    <property type="match status" value="1"/>
</dbReference>
<evidence type="ECO:0000256" key="10">
    <source>
        <dbReference type="ARBA" id="ARBA00047552"/>
    </source>
</evidence>
<proteinExistence type="inferred from homology"/>
<dbReference type="FunFam" id="3.90.740.10:FF:000015">
    <property type="entry name" value="Valine--tRNA ligase"/>
    <property type="match status" value="1"/>
</dbReference>
<feature type="short sequence motif" description="'KMSKS' region" evidence="12">
    <location>
        <begin position="526"/>
        <end position="530"/>
    </location>
</feature>
<dbReference type="NCBIfam" id="TIGR00422">
    <property type="entry name" value="valS"/>
    <property type="match status" value="1"/>
</dbReference>
<evidence type="ECO:0000256" key="11">
    <source>
        <dbReference type="ARBA" id="ARBA00060830"/>
    </source>
</evidence>
<dbReference type="InterPro" id="IPR002300">
    <property type="entry name" value="aa-tRNA-synth_Ia"/>
</dbReference>
<keyword evidence="7 12" id="KW-0648">Protein biosynthesis</keyword>
<dbReference type="InterPro" id="IPR013155">
    <property type="entry name" value="M/V/L/I-tRNA-synth_anticd-bd"/>
</dbReference>
<dbReference type="InterPro" id="IPR033705">
    <property type="entry name" value="Anticodon_Ia_Val"/>
</dbReference>
<dbReference type="Pfam" id="PF08264">
    <property type="entry name" value="Anticodon_1"/>
    <property type="match status" value="1"/>
</dbReference>
<evidence type="ECO:0000259" key="13">
    <source>
        <dbReference type="Pfam" id="PF00133"/>
    </source>
</evidence>
<dbReference type="InterPro" id="IPR002303">
    <property type="entry name" value="Valyl-tRNA_ligase"/>
</dbReference>
<dbReference type="HAMAP" id="MF_02004">
    <property type="entry name" value="Val_tRNA_synth_type1"/>
    <property type="match status" value="1"/>
</dbReference>
<comment type="subunit">
    <text evidence="2 12">Monomer.</text>
</comment>
<dbReference type="GO" id="GO:0005524">
    <property type="term" value="F:ATP binding"/>
    <property type="evidence" value="ECO:0007669"/>
    <property type="project" value="UniProtKB-UniRule"/>
</dbReference>
<dbReference type="Pfam" id="PF10458">
    <property type="entry name" value="Val_tRNA-synt_C"/>
    <property type="match status" value="1"/>
</dbReference>
<evidence type="ECO:0000256" key="6">
    <source>
        <dbReference type="ARBA" id="ARBA00022840"/>
    </source>
</evidence>
<dbReference type="InterPro" id="IPR009080">
    <property type="entry name" value="tRNAsynth_Ia_anticodon-bd"/>
</dbReference>
<keyword evidence="8 12" id="KW-0175">Coiled coil</keyword>
<dbReference type="SUPFAM" id="SSF52374">
    <property type="entry name" value="Nucleotidylyl transferase"/>
    <property type="match status" value="1"/>
</dbReference>
<dbReference type="EC" id="6.1.1.9" evidence="12"/>
<keyword evidence="5 12" id="KW-0547">Nucleotide-binding</keyword>
<evidence type="ECO:0000256" key="7">
    <source>
        <dbReference type="ARBA" id="ARBA00022917"/>
    </source>
</evidence>
<comment type="domain">
    <text evidence="12">ValRS has two distinct active sites: one for aminoacylation and one for editing. The misactivated threonine is translocated from the active site to the editing site.</text>
</comment>
<organism evidence="16 17">
    <name type="scientific">Fusibacillus kribbianus</name>
    <dbReference type="NCBI Taxonomy" id="3044208"/>
    <lineage>
        <taxon>Bacteria</taxon>
        <taxon>Bacillati</taxon>
        <taxon>Bacillota</taxon>
        <taxon>Clostridia</taxon>
        <taxon>Lachnospirales</taxon>
        <taxon>Lachnospiraceae</taxon>
        <taxon>Fusibacillus</taxon>
    </lineage>
</organism>
<dbReference type="CDD" id="cd07962">
    <property type="entry name" value="Anticodon_Ia_Val"/>
    <property type="match status" value="1"/>
</dbReference>
<dbReference type="EMBL" id="JASGBQ010000003">
    <property type="protein sequence ID" value="MDI9241538.1"/>
    <property type="molecule type" value="Genomic_DNA"/>
</dbReference>
<feature type="coiled-coil region" evidence="12">
    <location>
        <begin position="813"/>
        <end position="875"/>
    </location>
</feature>
<feature type="binding site" evidence="12">
    <location>
        <position position="529"/>
    </location>
    <ligand>
        <name>ATP</name>
        <dbReference type="ChEBI" id="CHEBI:30616"/>
    </ligand>
</feature>
<evidence type="ECO:0000256" key="9">
    <source>
        <dbReference type="ARBA" id="ARBA00023146"/>
    </source>
</evidence>
<evidence type="ECO:0000256" key="12">
    <source>
        <dbReference type="HAMAP-Rule" id="MF_02004"/>
    </source>
</evidence>
<feature type="domain" description="Valyl-tRNA synthetase tRNA-binding arm" evidence="15">
    <location>
        <begin position="815"/>
        <end position="880"/>
    </location>
</feature>
<dbReference type="GO" id="GO:0005829">
    <property type="term" value="C:cytosol"/>
    <property type="evidence" value="ECO:0007669"/>
    <property type="project" value="TreeGrafter"/>
</dbReference>
<comment type="similarity">
    <text evidence="11 12">Belongs to the class-I aminoacyl-tRNA synthetase family. ValS type 1 subfamily.</text>
</comment>
<evidence type="ECO:0000259" key="14">
    <source>
        <dbReference type="Pfam" id="PF08264"/>
    </source>
</evidence>
<dbReference type="InterPro" id="IPR014729">
    <property type="entry name" value="Rossmann-like_a/b/a_fold"/>
</dbReference>
<comment type="subcellular location">
    <subcellularLocation>
        <location evidence="1 12">Cytoplasm</location>
    </subcellularLocation>
</comment>
<evidence type="ECO:0000313" key="17">
    <source>
        <dbReference type="Proteomes" id="UP001300383"/>
    </source>
</evidence>